<evidence type="ECO:0000256" key="1">
    <source>
        <dbReference type="SAM" id="MobiDB-lite"/>
    </source>
</evidence>
<feature type="region of interest" description="Disordered" evidence="1">
    <location>
        <begin position="1"/>
        <end position="49"/>
    </location>
</feature>
<accession>A0A401T8G0</accession>
<reference evidence="2 3" key="1">
    <citation type="journal article" date="2018" name="Nat. Ecol. Evol.">
        <title>Shark genomes provide insights into elasmobranch evolution and the origin of vertebrates.</title>
        <authorList>
            <person name="Hara Y"/>
            <person name="Yamaguchi K"/>
            <person name="Onimaru K"/>
            <person name="Kadota M"/>
            <person name="Koyanagi M"/>
            <person name="Keeley SD"/>
            <person name="Tatsumi K"/>
            <person name="Tanaka K"/>
            <person name="Motone F"/>
            <person name="Kageyama Y"/>
            <person name="Nozu R"/>
            <person name="Adachi N"/>
            <person name="Nishimura O"/>
            <person name="Nakagawa R"/>
            <person name="Tanegashima C"/>
            <person name="Kiyatake I"/>
            <person name="Matsumoto R"/>
            <person name="Murakumo K"/>
            <person name="Nishida K"/>
            <person name="Terakita A"/>
            <person name="Kuratani S"/>
            <person name="Sato K"/>
            <person name="Hyodo S Kuraku.S."/>
        </authorList>
    </citation>
    <scope>NUCLEOTIDE SEQUENCE [LARGE SCALE GENOMIC DNA]</scope>
</reference>
<proteinExistence type="predicted"/>
<dbReference type="EMBL" id="BEZZ01010032">
    <property type="protein sequence ID" value="GCC38905.1"/>
    <property type="molecule type" value="Genomic_DNA"/>
</dbReference>
<evidence type="ECO:0000313" key="3">
    <source>
        <dbReference type="Proteomes" id="UP000287033"/>
    </source>
</evidence>
<dbReference type="Proteomes" id="UP000287033">
    <property type="component" value="Unassembled WGS sequence"/>
</dbReference>
<name>A0A401T8G0_CHIPU</name>
<comment type="caution">
    <text evidence="2">The sequence shown here is derived from an EMBL/GenBank/DDBJ whole genome shotgun (WGS) entry which is preliminary data.</text>
</comment>
<feature type="non-terminal residue" evidence="2">
    <location>
        <position position="49"/>
    </location>
</feature>
<evidence type="ECO:0000313" key="2">
    <source>
        <dbReference type="EMBL" id="GCC38905.1"/>
    </source>
</evidence>
<gene>
    <name evidence="2" type="ORF">chiPu_0022680</name>
</gene>
<dbReference type="AlphaFoldDB" id="A0A401T8G0"/>
<sequence>MLTWGNTVKPVAAGTPDRSRPSPSRPWETGSIRHREPARPVWSGVCERA</sequence>
<protein>
    <submittedName>
        <fullName evidence="2">Uncharacterized protein</fullName>
    </submittedName>
</protein>
<organism evidence="2 3">
    <name type="scientific">Chiloscyllium punctatum</name>
    <name type="common">Brownbanded bambooshark</name>
    <name type="synonym">Hemiscyllium punctatum</name>
    <dbReference type="NCBI Taxonomy" id="137246"/>
    <lineage>
        <taxon>Eukaryota</taxon>
        <taxon>Metazoa</taxon>
        <taxon>Chordata</taxon>
        <taxon>Craniata</taxon>
        <taxon>Vertebrata</taxon>
        <taxon>Chondrichthyes</taxon>
        <taxon>Elasmobranchii</taxon>
        <taxon>Galeomorphii</taxon>
        <taxon>Galeoidea</taxon>
        <taxon>Orectolobiformes</taxon>
        <taxon>Hemiscylliidae</taxon>
        <taxon>Chiloscyllium</taxon>
    </lineage>
</organism>
<keyword evidence="3" id="KW-1185">Reference proteome</keyword>